<organism evidence="1 2">
    <name type="scientific">Sinomonas atrocyanea</name>
    <dbReference type="NCBI Taxonomy" id="37927"/>
    <lineage>
        <taxon>Bacteria</taxon>
        <taxon>Bacillati</taxon>
        <taxon>Actinomycetota</taxon>
        <taxon>Actinomycetes</taxon>
        <taxon>Micrococcales</taxon>
        <taxon>Micrococcaceae</taxon>
        <taxon>Sinomonas</taxon>
    </lineage>
</organism>
<evidence type="ECO:0000313" key="1">
    <source>
        <dbReference type="EMBL" id="AMM31690.1"/>
    </source>
</evidence>
<dbReference type="RefSeq" id="WP_066496048.1">
    <property type="nucleotide sequence ID" value="NZ_BJMO01000042.1"/>
</dbReference>
<dbReference type="AlphaFoldDB" id="A0A126ZWY7"/>
<gene>
    <name evidence="1" type="ORF">SA2016_1005</name>
</gene>
<dbReference type="Proteomes" id="UP000070134">
    <property type="component" value="Chromosome"/>
</dbReference>
<reference evidence="1 2" key="1">
    <citation type="submission" date="2016-02" db="EMBL/GenBank/DDBJ databases">
        <title>Complete genome of Sinomonas atrocyanea KCTC 3377.</title>
        <authorList>
            <person name="Kim K.M."/>
        </authorList>
    </citation>
    <scope>NUCLEOTIDE SEQUENCE [LARGE SCALE GENOMIC DNA]</scope>
    <source>
        <strain evidence="1 2">KCTC 3377</strain>
    </source>
</reference>
<evidence type="ECO:0000313" key="2">
    <source>
        <dbReference type="Proteomes" id="UP000070134"/>
    </source>
</evidence>
<protein>
    <submittedName>
        <fullName evidence="1">Uncharacterized protein</fullName>
    </submittedName>
</protein>
<proteinExistence type="predicted"/>
<sequence length="93" mass="9903">MSVHTALETLGVRGWAAENRTAVWEYLFPNTAGPFMGVATEQAFTSFDLAAYRIGRIDLCVAGSRTYGAAVDGAAAEDHGAYTTVTGRCIKAR</sequence>
<name>A0A126ZWY7_9MICC</name>
<keyword evidence="2" id="KW-1185">Reference proteome</keyword>
<dbReference type="EMBL" id="CP014518">
    <property type="protein sequence ID" value="AMM31690.1"/>
    <property type="molecule type" value="Genomic_DNA"/>
</dbReference>
<accession>A0A126ZWY7</accession>
<dbReference type="KEGG" id="satk:SA2016_1005"/>